<dbReference type="PANTHER" id="PTHR39332">
    <property type="entry name" value="BLL4707 PROTEIN"/>
    <property type="match status" value="1"/>
</dbReference>
<organism evidence="1 2">
    <name type="scientific">Lentzea atacamensis</name>
    <dbReference type="NCBI Taxonomy" id="531938"/>
    <lineage>
        <taxon>Bacteria</taxon>
        <taxon>Bacillati</taxon>
        <taxon>Actinomycetota</taxon>
        <taxon>Actinomycetes</taxon>
        <taxon>Pseudonocardiales</taxon>
        <taxon>Pseudonocardiaceae</taxon>
        <taxon>Lentzea</taxon>
    </lineage>
</organism>
<dbReference type="PANTHER" id="PTHR39332:SF7">
    <property type="entry name" value="SRPBCC FAMILY PROTEIN"/>
    <property type="match status" value="1"/>
</dbReference>
<reference evidence="1 2" key="1">
    <citation type="submission" date="2018-05" db="EMBL/GenBank/DDBJ databases">
        <title>Genomic Encyclopedia of Type Strains, Phase IV (KMG-IV): sequencing the most valuable type-strain genomes for metagenomic binning, comparative biology and taxonomic classification.</title>
        <authorList>
            <person name="Goeker M."/>
        </authorList>
    </citation>
    <scope>NUCLEOTIDE SEQUENCE [LARGE SCALE GENOMIC DNA]</scope>
    <source>
        <strain evidence="1 2">DSM 45480</strain>
    </source>
</reference>
<dbReference type="AlphaFoldDB" id="A0A316I3N5"/>
<sequence length="142" mass="15514">MPRIVTSAVLDAPADEVWELLRDFSAIGSWHPHLPEAKIEGGDPGDRVGAVRVFPAAGEHRERLIALDDVDRSTRYAFEDTAGLPVRDYVSGLRVTPASPTTSLVEWTADFDCDATDEPQVISQVRDGIFLPGLAALKERFA</sequence>
<dbReference type="EMBL" id="QGHB01000004">
    <property type="protein sequence ID" value="PWK87000.1"/>
    <property type="molecule type" value="Genomic_DNA"/>
</dbReference>
<dbReference type="InterPro" id="IPR019587">
    <property type="entry name" value="Polyketide_cyclase/dehydratase"/>
</dbReference>
<dbReference type="SUPFAM" id="SSF55961">
    <property type="entry name" value="Bet v1-like"/>
    <property type="match status" value="1"/>
</dbReference>
<dbReference type="Proteomes" id="UP000246005">
    <property type="component" value="Unassembled WGS sequence"/>
</dbReference>
<evidence type="ECO:0000313" key="2">
    <source>
        <dbReference type="Proteomes" id="UP000246005"/>
    </source>
</evidence>
<dbReference type="InterPro" id="IPR023393">
    <property type="entry name" value="START-like_dom_sf"/>
</dbReference>
<dbReference type="CDD" id="cd07821">
    <property type="entry name" value="PYR_PYL_RCAR_like"/>
    <property type="match status" value="1"/>
</dbReference>
<proteinExistence type="predicted"/>
<protein>
    <submittedName>
        <fullName evidence="1">Ribosome-associated toxin RatA of RatAB toxin-antitoxin module</fullName>
    </submittedName>
</protein>
<comment type="caution">
    <text evidence="1">The sequence shown here is derived from an EMBL/GenBank/DDBJ whole genome shotgun (WGS) entry which is preliminary data.</text>
</comment>
<evidence type="ECO:0000313" key="1">
    <source>
        <dbReference type="EMBL" id="PWK87000.1"/>
    </source>
</evidence>
<dbReference type="Gene3D" id="3.30.530.20">
    <property type="match status" value="1"/>
</dbReference>
<accession>A0A316I3N5</accession>
<dbReference type="Pfam" id="PF10604">
    <property type="entry name" value="Polyketide_cyc2"/>
    <property type="match status" value="1"/>
</dbReference>
<name>A0A316I3N5_9PSEU</name>
<dbReference type="RefSeq" id="WP_109636633.1">
    <property type="nucleotide sequence ID" value="NZ_QGHB01000004.1"/>
</dbReference>
<gene>
    <name evidence="1" type="ORF">C8D88_104161</name>
</gene>